<protein>
    <submittedName>
        <fullName evidence="5">HTH-type transcriptional repressor YtrA</fullName>
    </submittedName>
</protein>
<organism evidence="5 6">
    <name type="scientific">Caproicibacter fermentans</name>
    <dbReference type="NCBI Taxonomy" id="2576756"/>
    <lineage>
        <taxon>Bacteria</taxon>
        <taxon>Bacillati</taxon>
        <taxon>Bacillota</taxon>
        <taxon>Clostridia</taxon>
        <taxon>Eubacteriales</taxon>
        <taxon>Acutalibacteraceae</taxon>
        <taxon>Caproicibacter</taxon>
    </lineage>
</organism>
<gene>
    <name evidence="5" type="primary">ytrA_1</name>
    <name evidence="5" type="ORF">CAFE_02450</name>
</gene>
<dbReference type="Gene3D" id="1.10.10.10">
    <property type="entry name" value="Winged helix-like DNA-binding domain superfamily/Winged helix DNA-binding domain"/>
    <property type="match status" value="1"/>
</dbReference>
<comment type="caution">
    <text evidence="5">The sequence shown here is derived from an EMBL/GenBank/DDBJ whole genome shotgun (WGS) entry which is preliminary data.</text>
</comment>
<keyword evidence="1" id="KW-0805">Transcription regulation</keyword>
<dbReference type="GO" id="GO:0003677">
    <property type="term" value="F:DNA binding"/>
    <property type="evidence" value="ECO:0007669"/>
    <property type="project" value="UniProtKB-KW"/>
</dbReference>
<dbReference type="EMBL" id="VWXL01000010">
    <property type="protein sequence ID" value="MVB09588.1"/>
    <property type="molecule type" value="Genomic_DNA"/>
</dbReference>
<proteinExistence type="predicted"/>
<evidence type="ECO:0000259" key="4">
    <source>
        <dbReference type="PROSITE" id="PS50949"/>
    </source>
</evidence>
<dbReference type="InterPro" id="IPR036390">
    <property type="entry name" value="WH_DNA-bd_sf"/>
</dbReference>
<keyword evidence="2" id="KW-0238">DNA-binding</keyword>
<reference evidence="5 6" key="1">
    <citation type="submission" date="2019-09" db="EMBL/GenBank/DDBJ databases">
        <title>Genome sequence of Clostridium sp. EA1.</title>
        <authorList>
            <person name="Poehlein A."/>
            <person name="Bengelsdorf F.R."/>
            <person name="Daniel R."/>
        </authorList>
    </citation>
    <scope>NUCLEOTIDE SEQUENCE [LARGE SCALE GENOMIC DNA]</scope>
    <source>
        <strain evidence="5 6">EA1</strain>
    </source>
</reference>
<dbReference type="InterPro" id="IPR000524">
    <property type="entry name" value="Tscrpt_reg_HTH_GntR"/>
</dbReference>
<keyword evidence="3" id="KW-0804">Transcription</keyword>
<dbReference type="PANTHER" id="PTHR38445:SF9">
    <property type="entry name" value="HTH-TYPE TRANSCRIPTIONAL REPRESSOR YTRA"/>
    <property type="match status" value="1"/>
</dbReference>
<name>A0A6N8HV99_9FIRM</name>
<dbReference type="Pfam" id="PF00392">
    <property type="entry name" value="GntR"/>
    <property type="match status" value="1"/>
</dbReference>
<dbReference type="Proteomes" id="UP000469440">
    <property type="component" value="Unassembled WGS sequence"/>
</dbReference>
<dbReference type="PRINTS" id="PR00035">
    <property type="entry name" value="HTHGNTR"/>
</dbReference>
<evidence type="ECO:0000256" key="2">
    <source>
        <dbReference type="ARBA" id="ARBA00023125"/>
    </source>
</evidence>
<dbReference type="RefSeq" id="WP_066645384.1">
    <property type="nucleotide sequence ID" value="NZ_VWXL01000010.1"/>
</dbReference>
<feature type="domain" description="HTH gntR-type" evidence="4">
    <location>
        <begin position="10"/>
        <end position="78"/>
    </location>
</feature>
<keyword evidence="6" id="KW-1185">Reference proteome</keyword>
<dbReference type="SUPFAM" id="SSF46785">
    <property type="entry name" value="Winged helix' DNA-binding domain"/>
    <property type="match status" value="1"/>
</dbReference>
<dbReference type="GO" id="GO:0003700">
    <property type="term" value="F:DNA-binding transcription factor activity"/>
    <property type="evidence" value="ECO:0007669"/>
    <property type="project" value="InterPro"/>
</dbReference>
<evidence type="ECO:0000256" key="1">
    <source>
        <dbReference type="ARBA" id="ARBA00023015"/>
    </source>
</evidence>
<sequence>MFVLDYKSRLPIYEQLYRSMTRMAAMGAMEPGEALPSVRALAQELGVNPNTVQKAYQMLERDGIIFSVQGKGSFLAGDESAVDRRKSLALEKVRDAAAEAVFCGVTKEEILAQISGVFDGRADQHD</sequence>
<dbReference type="AlphaFoldDB" id="A0A6N8HV99"/>
<dbReference type="OrthoDB" id="9801546at2"/>
<dbReference type="PROSITE" id="PS50949">
    <property type="entry name" value="HTH_GNTR"/>
    <property type="match status" value="1"/>
</dbReference>
<dbReference type="PANTHER" id="PTHR38445">
    <property type="entry name" value="HTH-TYPE TRANSCRIPTIONAL REPRESSOR YTRA"/>
    <property type="match status" value="1"/>
</dbReference>
<evidence type="ECO:0000256" key="3">
    <source>
        <dbReference type="ARBA" id="ARBA00023163"/>
    </source>
</evidence>
<evidence type="ECO:0000313" key="6">
    <source>
        <dbReference type="Proteomes" id="UP000469440"/>
    </source>
</evidence>
<dbReference type="InterPro" id="IPR036388">
    <property type="entry name" value="WH-like_DNA-bd_sf"/>
</dbReference>
<evidence type="ECO:0000313" key="5">
    <source>
        <dbReference type="EMBL" id="MVB09588.1"/>
    </source>
</evidence>
<accession>A0A6N8HV99</accession>
<dbReference type="SMART" id="SM00345">
    <property type="entry name" value="HTH_GNTR"/>
    <property type="match status" value="1"/>
</dbReference>
<dbReference type="CDD" id="cd07377">
    <property type="entry name" value="WHTH_GntR"/>
    <property type="match status" value="1"/>
</dbReference>